<dbReference type="Proteomes" id="UP000198634">
    <property type="component" value="Unassembled WGS sequence"/>
</dbReference>
<keyword evidence="2" id="KW-1185">Reference proteome</keyword>
<organism evidence="1 2">
    <name type="scientific">Thalassovita taeanensis</name>
    <dbReference type="NCBI Taxonomy" id="657014"/>
    <lineage>
        <taxon>Bacteria</taxon>
        <taxon>Pseudomonadati</taxon>
        <taxon>Pseudomonadota</taxon>
        <taxon>Alphaproteobacteria</taxon>
        <taxon>Rhodobacterales</taxon>
        <taxon>Roseobacteraceae</taxon>
        <taxon>Thalassovita</taxon>
    </lineage>
</organism>
<name>A0A1H9JZP7_9RHOB</name>
<sequence length="85" mass="9406">MVDCRGSQLLQVQTQNFDPKGGHFTLWGRVPKQASASTPPLSPGRQATLRGLSDARASWRYPASRKVQIGRPWRPGLAFTAMLSR</sequence>
<accession>A0A1H9JZP7</accession>
<evidence type="ECO:0000313" key="2">
    <source>
        <dbReference type="Proteomes" id="UP000198634"/>
    </source>
</evidence>
<proteinExistence type="predicted"/>
<gene>
    <name evidence="1" type="ORF">SAMN04488092_11696</name>
</gene>
<dbReference type="AlphaFoldDB" id="A0A1H9JZP7"/>
<protein>
    <submittedName>
        <fullName evidence="1">Uncharacterized protein</fullName>
    </submittedName>
</protein>
<reference evidence="1 2" key="1">
    <citation type="submission" date="2016-10" db="EMBL/GenBank/DDBJ databases">
        <authorList>
            <person name="de Groot N.N."/>
        </authorList>
    </citation>
    <scope>NUCLEOTIDE SEQUENCE [LARGE SCALE GENOMIC DNA]</scope>
    <source>
        <strain evidence="1 2">DSM 22007</strain>
    </source>
</reference>
<evidence type="ECO:0000313" key="1">
    <source>
        <dbReference type="EMBL" id="SEQ92005.1"/>
    </source>
</evidence>
<dbReference type="EMBL" id="FOEP01000016">
    <property type="protein sequence ID" value="SEQ92005.1"/>
    <property type="molecule type" value="Genomic_DNA"/>
</dbReference>